<dbReference type="InterPro" id="IPR012349">
    <property type="entry name" value="Split_barrel_FMN-bd"/>
</dbReference>
<dbReference type="Pfam" id="PF16242">
    <property type="entry name" value="Pyrid_ox_like"/>
    <property type="match status" value="1"/>
</dbReference>
<evidence type="ECO:0000313" key="3">
    <source>
        <dbReference type="Proteomes" id="UP000198284"/>
    </source>
</evidence>
<reference evidence="2 3" key="1">
    <citation type="submission" date="2017-06" db="EMBL/GenBank/DDBJ databases">
        <authorList>
            <person name="Kim H.J."/>
            <person name="Triplett B.A."/>
        </authorList>
    </citation>
    <scope>NUCLEOTIDE SEQUENCE [LARGE SCALE GENOMIC DNA]</scope>
    <source>
        <strain evidence="2 3">U15</strain>
    </source>
</reference>
<protein>
    <submittedName>
        <fullName evidence="2">General stress protein 26</fullName>
    </submittedName>
</protein>
<organism evidence="2 3">
    <name type="scientific">Noviherbaspirillum humi</name>
    <dbReference type="NCBI Taxonomy" id="1688639"/>
    <lineage>
        <taxon>Bacteria</taxon>
        <taxon>Pseudomonadati</taxon>
        <taxon>Pseudomonadota</taxon>
        <taxon>Betaproteobacteria</taxon>
        <taxon>Burkholderiales</taxon>
        <taxon>Oxalobacteraceae</taxon>
        <taxon>Noviherbaspirillum</taxon>
    </lineage>
</organism>
<sequence length="166" mass="18787">MDVQEQENDDLGKVAELVQEIKFAMMTTEEADGTLRSRPMSTMQLDATGNLWFFTGMDSGKVEEAEQHRQVNLSYARTDKQDYLSISGTCSVVRDKQKMQELWTPWIKPWFPQGLDDPNLVLLKVSIERAEYWDAPGSTLKRLYGLAKGIATGNTDALGENRTVHN</sequence>
<evidence type="ECO:0000259" key="1">
    <source>
        <dbReference type="Pfam" id="PF16242"/>
    </source>
</evidence>
<keyword evidence="3" id="KW-1185">Reference proteome</keyword>
<evidence type="ECO:0000313" key="2">
    <source>
        <dbReference type="EMBL" id="SNS21225.1"/>
    </source>
</evidence>
<dbReference type="OrthoDB" id="1432662at2"/>
<gene>
    <name evidence="2" type="ORF">SAMN06265795_101542</name>
</gene>
<dbReference type="InterPro" id="IPR038725">
    <property type="entry name" value="YdaG_split_barrel_FMN-bd"/>
</dbReference>
<dbReference type="RefSeq" id="WP_089397726.1">
    <property type="nucleotide sequence ID" value="NZ_FZOT01000001.1"/>
</dbReference>
<proteinExistence type="predicted"/>
<dbReference type="EMBL" id="FZOT01000001">
    <property type="protein sequence ID" value="SNS21225.1"/>
    <property type="molecule type" value="Genomic_DNA"/>
</dbReference>
<dbReference type="Gene3D" id="2.30.110.10">
    <property type="entry name" value="Electron Transport, Fmn-binding Protein, Chain A"/>
    <property type="match status" value="1"/>
</dbReference>
<dbReference type="PANTHER" id="PTHR34818">
    <property type="entry name" value="PROTEIN BLI-3"/>
    <property type="match status" value="1"/>
</dbReference>
<accession>A0A239CM43</accession>
<dbReference type="Proteomes" id="UP000198284">
    <property type="component" value="Unassembled WGS sequence"/>
</dbReference>
<dbReference type="SUPFAM" id="SSF50475">
    <property type="entry name" value="FMN-binding split barrel"/>
    <property type="match status" value="1"/>
</dbReference>
<name>A0A239CM43_9BURK</name>
<feature type="domain" description="General stress protein FMN-binding split barrel" evidence="1">
    <location>
        <begin position="9"/>
        <end position="155"/>
    </location>
</feature>
<dbReference type="AlphaFoldDB" id="A0A239CM43"/>
<dbReference type="PANTHER" id="PTHR34818:SF1">
    <property type="entry name" value="PROTEIN BLI-3"/>
    <property type="match status" value="1"/>
</dbReference>
<dbReference type="InterPro" id="IPR052917">
    <property type="entry name" value="Stress-Dev_Protein"/>
</dbReference>